<dbReference type="AlphaFoldDB" id="A0A5A8C5T6"/>
<evidence type="ECO:0000313" key="6">
    <source>
        <dbReference type="Proteomes" id="UP000322899"/>
    </source>
</evidence>
<sequence>MLRVKAVEEALGRFVGDSVEEVHLCLEDGTHVASARRPTAAPVTSDQGDRQMCALATSCWSEMSKAGQSALSEAGPLEWLEMQGSTRAVLCAPVGGTAPFFVVAAVPAGAAKAAARASLDSLRRSLVGPMTAVAAAMGGDMGVARRAMAEASAAATGAVRPSAAADRAGEASPEAESTGAADDVDEDDGVSP</sequence>
<evidence type="ECO:0000313" key="9">
    <source>
        <dbReference type="Proteomes" id="UP000325113"/>
    </source>
</evidence>
<dbReference type="Gene3D" id="3.30.450.30">
    <property type="entry name" value="Dynein light chain 2a, cytoplasmic"/>
    <property type="match status" value="1"/>
</dbReference>
<reference evidence="6 7" key="1">
    <citation type="submission" date="2019-07" db="EMBL/GenBank/DDBJ databases">
        <title>Genomes of Cafeteria roenbergensis.</title>
        <authorList>
            <person name="Fischer M.G."/>
            <person name="Hackl T."/>
            <person name="Roman M."/>
        </authorList>
    </citation>
    <scope>NUCLEOTIDE SEQUENCE [LARGE SCALE GENOMIC DNA]</scope>
    <source>
        <strain evidence="3 7">BVI</strain>
        <strain evidence="2 9">Cflag</strain>
        <strain evidence="5 6">E4-10P</strain>
        <strain evidence="4 8">RCC970-E3</strain>
    </source>
</reference>
<dbReference type="EMBL" id="VLTM01000149">
    <property type="protein sequence ID" value="KAA0148393.1"/>
    <property type="molecule type" value="Genomic_DNA"/>
</dbReference>
<accession>A0A5A8C5T6</accession>
<organism evidence="2 9">
    <name type="scientific">Cafeteria roenbergensis</name>
    <name type="common">Marine flagellate</name>
    <dbReference type="NCBI Taxonomy" id="33653"/>
    <lineage>
        <taxon>Eukaryota</taxon>
        <taxon>Sar</taxon>
        <taxon>Stramenopiles</taxon>
        <taxon>Bigyra</taxon>
        <taxon>Opalozoa</taxon>
        <taxon>Bicosoecida</taxon>
        <taxon>Cafeteriaceae</taxon>
        <taxon>Cafeteria</taxon>
    </lineage>
</organism>
<dbReference type="EMBL" id="VLTL01000102">
    <property type="protein sequence ID" value="KAA0161016.1"/>
    <property type="molecule type" value="Genomic_DNA"/>
</dbReference>
<dbReference type="SUPFAM" id="SSF103196">
    <property type="entry name" value="Roadblock/LC7 domain"/>
    <property type="match status" value="1"/>
</dbReference>
<dbReference type="EMBL" id="VLTO01000085">
    <property type="protein sequence ID" value="KAA0166705.1"/>
    <property type="molecule type" value="Genomic_DNA"/>
</dbReference>
<dbReference type="Proteomes" id="UP000324907">
    <property type="component" value="Unassembled WGS sequence"/>
</dbReference>
<dbReference type="Proteomes" id="UP000325113">
    <property type="component" value="Unassembled WGS sequence"/>
</dbReference>
<evidence type="ECO:0000313" key="7">
    <source>
        <dbReference type="Proteomes" id="UP000323011"/>
    </source>
</evidence>
<evidence type="ECO:0000313" key="4">
    <source>
        <dbReference type="EMBL" id="KAA0161016.1"/>
    </source>
</evidence>
<gene>
    <name evidence="5" type="ORF">FNF27_07444</name>
    <name evidence="4" type="ORF">FNF28_05222</name>
    <name evidence="3" type="ORF">FNF29_04538</name>
    <name evidence="2" type="ORF">FNF31_07417</name>
</gene>
<keyword evidence="7" id="KW-1185">Reference proteome</keyword>
<evidence type="ECO:0000256" key="1">
    <source>
        <dbReference type="SAM" id="MobiDB-lite"/>
    </source>
</evidence>
<dbReference type="Proteomes" id="UP000323011">
    <property type="component" value="Unassembled WGS sequence"/>
</dbReference>
<evidence type="ECO:0000313" key="2">
    <source>
        <dbReference type="EMBL" id="KAA0148393.1"/>
    </source>
</evidence>
<feature type="region of interest" description="Disordered" evidence="1">
    <location>
        <begin position="155"/>
        <end position="192"/>
    </location>
</feature>
<evidence type="ECO:0000313" key="3">
    <source>
        <dbReference type="EMBL" id="KAA0151614.1"/>
    </source>
</evidence>
<proteinExistence type="predicted"/>
<name>A0A5A8C5T6_CAFRO</name>
<feature type="compositionally biased region" description="Acidic residues" evidence="1">
    <location>
        <begin position="182"/>
        <end position="192"/>
    </location>
</feature>
<evidence type="ECO:0008006" key="10">
    <source>
        <dbReference type="Google" id="ProtNLM"/>
    </source>
</evidence>
<protein>
    <recommendedName>
        <fullName evidence="10">Roadblock/LAMTOR2 domain-containing protein</fullName>
    </recommendedName>
</protein>
<dbReference type="Proteomes" id="UP000322899">
    <property type="component" value="Unassembled WGS sequence"/>
</dbReference>
<comment type="caution">
    <text evidence="2">The sequence shown here is derived from an EMBL/GenBank/DDBJ whole genome shotgun (WGS) entry which is preliminary data.</text>
</comment>
<evidence type="ECO:0000313" key="5">
    <source>
        <dbReference type="EMBL" id="KAA0166705.1"/>
    </source>
</evidence>
<evidence type="ECO:0000313" key="8">
    <source>
        <dbReference type="Proteomes" id="UP000324907"/>
    </source>
</evidence>
<dbReference type="EMBL" id="VLTN01000026">
    <property type="protein sequence ID" value="KAA0151614.1"/>
    <property type="molecule type" value="Genomic_DNA"/>
</dbReference>